<keyword evidence="1" id="KW-1133">Transmembrane helix</keyword>
<reference evidence="2 3" key="1">
    <citation type="submission" date="2016-10" db="EMBL/GenBank/DDBJ databases">
        <authorList>
            <person name="Varghese N."/>
            <person name="Submissions S."/>
        </authorList>
    </citation>
    <scope>NUCLEOTIDE SEQUENCE [LARGE SCALE GENOMIC DNA]</scope>
    <source>
        <strain evidence="2 3">CGMCC 1.12102</strain>
    </source>
</reference>
<dbReference type="EMBL" id="FMUI01000003">
    <property type="protein sequence ID" value="SCX44670.1"/>
    <property type="molecule type" value="Genomic_DNA"/>
</dbReference>
<evidence type="ECO:0000313" key="3">
    <source>
        <dbReference type="Proteomes" id="UP000183569"/>
    </source>
</evidence>
<keyword evidence="1" id="KW-0812">Transmembrane</keyword>
<sequence>MMGVLLAIGMLAVMVIMCFVSVNKREKIIREGRPIMAVIENIRPVSTDESGNTTVAYVLNVEGRKIEGREKIDTFYAPQMQPGMQIKIMYVDDKHYVFMFEK</sequence>
<name>A0A1G4XUG6_9ENTR</name>
<comment type="caution">
    <text evidence="2">The sequence shown here is derived from an EMBL/GenBank/DDBJ whole genome shotgun (WGS) entry which is preliminary data.</text>
</comment>
<dbReference type="Proteomes" id="UP000183569">
    <property type="component" value="Unassembled WGS sequence"/>
</dbReference>
<evidence type="ECO:0000313" key="2">
    <source>
        <dbReference type="EMBL" id="SCX44670.1"/>
    </source>
</evidence>
<accession>A0A1G4XUG6</accession>
<dbReference type="AlphaFoldDB" id="A0A1G4XUG6"/>
<dbReference type="GeneID" id="23846688"/>
<evidence type="ECO:0008006" key="4">
    <source>
        <dbReference type="Google" id="ProtNLM"/>
    </source>
</evidence>
<dbReference type="RefSeq" id="WP_017457035.1">
    <property type="nucleotide sequence ID" value="NZ_FMUI01000003.1"/>
</dbReference>
<evidence type="ECO:0000256" key="1">
    <source>
        <dbReference type="SAM" id="Phobius"/>
    </source>
</evidence>
<protein>
    <recommendedName>
        <fullName evidence="4">DUF3592 domain-containing protein</fullName>
    </recommendedName>
</protein>
<feature type="transmembrane region" description="Helical" evidence="1">
    <location>
        <begin position="6"/>
        <end position="23"/>
    </location>
</feature>
<keyword evidence="1" id="KW-0472">Membrane</keyword>
<gene>
    <name evidence="2" type="ORF">SAMN02927897_01440</name>
</gene>
<organism evidence="2 3">
    <name type="scientific">Kosakonia sacchari</name>
    <dbReference type="NCBI Taxonomy" id="1158459"/>
    <lineage>
        <taxon>Bacteria</taxon>
        <taxon>Pseudomonadati</taxon>
        <taxon>Pseudomonadota</taxon>
        <taxon>Gammaproteobacteria</taxon>
        <taxon>Enterobacterales</taxon>
        <taxon>Enterobacteriaceae</taxon>
        <taxon>Kosakonia</taxon>
    </lineage>
</organism>
<proteinExistence type="predicted"/>